<proteinExistence type="predicted"/>
<dbReference type="Gene3D" id="2.60.120.10">
    <property type="entry name" value="Jelly Rolls"/>
    <property type="match status" value="1"/>
</dbReference>
<name>A0A2N9MAH3_9BACT</name>
<dbReference type="AlphaFoldDB" id="A0A2N9MAH3"/>
<dbReference type="EMBL" id="OKRB01000161">
    <property type="protein sequence ID" value="SPE32456.1"/>
    <property type="molecule type" value="Genomic_DNA"/>
</dbReference>
<dbReference type="SUPFAM" id="SSF51182">
    <property type="entry name" value="RmlC-like cupins"/>
    <property type="match status" value="1"/>
</dbReference>
<dbReference type="PANTHER" id="PTHR36114:SF1">
    <property type="entry name" value="16.7 KDA PROTEIN IN WHIE LOCUS"/>
    <property type="match status" value="1"/>
</dbReference>
<dbReference type="InterPro" id="IPR014710">
    <property type="entry name" value="RmlC-like_jellyroll"/>
</dbReference>
<reference evidence="3" key="1">
    <citation type="submission" date="2018-02" db="EMBL/GenBank/DDBJ databases">
        <authorList>
            <person name="Hausmann B."/>
        </authorList>
    </citation>
    <scope>NUCLEOTIDE SEQUENCE [LARGE SCALE GENOMIC DNA]</scope>
    <source>
        <strain evidence="3">Peat soil MAG SbA5</strain>
    </source>
</reference>
<evidence type="ECO:0000313" key="2">
    <source>
        <dbReference type="EMBL" id="SPE32456.1"/>
    </source>
</evidence>
<evidence type="ECO:0000259" key="1">
    <source>
        <dbReference type="Pfam" id="PF07883"/>
    </source>
</evidence>
<dbReference type="CDD" id="cd02226">
    <property type="entry name" value="cupin_YdbB-like"/>
    <property type="match status" value="1"/>
</dbReference>
<dbReference type="Proteomes" id="UP000239735">
    <property type="component" value="Unassembled WGS sequence"/>
</dbReference>
<feature type="domain" description="Cupin type-2" evidence="1">
    <location>
        <begin position="55"/>
        <end position="112"/>
    </location>
</feature>
<sequence>MAETASFPYETRLNILHGPLELIDVHAVPGVNGYKWFNQTLCRVNDSVVRMAAIEGEYHWHKHDEDDEFFYVVDGELLIDIEGGLEGRTVALKPGQGFVVPKKVVHRTRAPRRTTILMVENAGIIPTGN</sequence>
<dbReference type="InterPro" id="IPR013096">
    <property type="entry name" value="Cupin_2"/>
</dbReference>
<dbReference type="Pfam" id="PF07883">
    <property type="entry name" value="Cupin_2"/>
    <property type="match status" value="1"/>
</dbReference>
<dbReference type="InterPro" id="IPR011051">
    <property type="entry name" value="RmlC_Cupin_sf"/>
</dbReference>
<accession>A0A2N9MAH3</accession>
<gene>
    <name evidence="2" type="ORF">SBA5_980026</name>
</gene>
<organism evidence="2 3">
    <name type="scientific">Candidatus Sulfuritelmatomonas gaucii</name>
    <dbReference type="NCBI Taxonomy" id="2043161"/>
    <lineage>
        <taxon>Bacteria</taxon>
        <taxon>Pseudomonadati</taxon>
        <taxon>Acidobacteriota</taxon>
        <taxon>Terriglobia</taxon>
        <taxon>Terriglobales</taxon>
        <taxon>Acidobacteriaceae</taxon>
        <taxon>Candidatus Sulfuritelmatomonas</taxon>
    </lineage>
</organism>
<evidence type="ECO:0000313" key="3">
    <source>
        <dbReference type="Proteomes" id="UP000239735"/>
    </source>
</evidence>
<protein>
    <submittedName>
        <fullName evidence="2">Cyclic nucleotide-binding protein</fullName>
    </submittedName>
</protein>
<dbReference type="PANTHER" id="PTHR36114">
    <property type="entry name" value="16.7 KDA PROTEIN IN WHIE LOCUS"/>
    <property type="match status" value="1"/>
</dbReference>
<dbReference type="OrthoDB" id="9794183at2"/>
<dbReference type="InterPro" id="IPR052044">
    <property type="entry name" value="PKS_Associated_Protein"/>
</dbReference>